<feature type="region of interest" description="Disordered" evidence="1">
    <location>
        <begin position="1"/>
        <end position="48"/>
    </location>
</feature>
<feature type="region of interest" description="Disordered" evidence="1">
    <location>
        <begin position="74"/>
        <end position="95"/>
    </location>
</feature>
<comment type="caution">
    <text evidence="2">The sequence shown here is derived from an EMBL/GenBank/DDBJ whole genome shotgun (WGS) entry which is preliminary data.</text>
</comment>
<reference evidence="2" key="1">
    <citation type="journal article" date="2023" name="Mol. Phylogenet. Evol.">
        <title>Genome-scale phylogeny and comparative genomics of the fungal order Sordariales.</title>
        <authorList>
            <person name="Hensen N."/>
            <person name="Bonometti L."/>
            <person name="Westerberg I."/>
            <person name="Brannstrom I.O."/>
            <person name="Guillou S."/>
            <person name="Cros-Aarteil S."/>
            <person name="Calhoun S."/>
            <person name="Haridas S."/>
            <person name="Kuo A."/>
            <person name="Mondo S."/>
            <person name="Pangilinan J."/>
            <person name="Riley R."/>
            <person name="LaButti K."/>
            <person name="Andreopoulos B."/>
            <person name="Lipzen A."/>
            <person name="Chen C."/>
            <person name="Yan M."/>
            <person name="Daum C."/>
            <person name="Ng V."/>
            <person name="Clum A."/>
            <person name="Steindorff A."/>
            <person name="Ohm R.A."/>
            <person name="Martin F."/>
            <person name="Silar P."/>
            <person name="Natvig D.O."/>
            <person name="Lalanne C."/>
            <person name="Gautier V."/>
            <person name="Ament-Velasquez S.L."/>
            <person name="Kruys A."/>
            <person name="Hutchinson M.I."/>
            <person name="Powell A.J."/>
            <person name="Barry K."/>
            <person name="Miller A.N."/>
            <person name="Grigoriev I.V."/>
            <person name="Debuchy R."/>
            <person name="Gladieux P."/>
            <person name="Hiltunen Thoren M."/>
            <person name="Johannesson H."/>
        </authorList>
    </citation>
    <scope>NUCLEOTIDE SEQUENCE</scope>
    <source>
        <strain evidence="2">PSN309</strain>
    </source>
</reference>
<protein>
    <submittedName>
        <fullName evidence="2">Uncharacterized protein</fullName>
    </submittedName>
</protein>
<name>A0AAN6WTZ0_9PEZI</name>
<organism evidence="2 3">
    <name type="scientific">Podospora australis</name>
    <dbReference type="NCBI Taxonomy" id="1536484"/>
    <lineage>
        <taxon>Eukaryota</taxon>
        <taxon>Fungi</taxon>
        <taxon>Dikarya</taxon>
        <taxon>Ascomycota</taxon>
        <taxon>Pezizomycotina</taxon>
        <taxon>Sordariomycetes</taxon>
        <taxon>Sordariomycetidae</taxon>
        <taxon>Sordariales</taxon>
        <taxon>Podosporaceae</taxon>
        <taxon>Podospora</taxon>
    </lineage>
</organism>
<dbReference type="AlphaFoldDB" id="A0AAN6WTZ0"/>
<dbReference type="EMBL" id="MU864392">
    <property type="protein sequence ID" value="KAK4188099.1"/>
    <property type="molecule type" value="Genomic_DNA"/>
</dbReference>
<sequence>MAQANPTGWEFLDQGPNEGLLNSAFDPDGARHFGVPPPHPPTRYGSPWFNRFGGRSDTVLNDIANIGFPESGFAPHAPEFRPKAGPPPGAPMRIPRFTEDFWKQNPDTEDVFGFPLTQPPWGDLDLLMATEQQQIEWQAGLTTAEAVVTQQIFNKGTLVLTKESTWASVFKRARWYDFNVPIVHDRHFPRNFVPETIESATQWKPGEAGNPTWRVLAPCIHLADLWLKQMAKGEWLRTLFFSHSERLHEGVDIEAHPDWKDVPGHGPQYWRREPDPDMEKATTVPAIATDIGEYIFKKLHRQYAPRIVWRLVDEDHYPVPPKSFGNVHFLGQTTEHCYTWHEDSDGGEDSLLEGNDIDSYFCTIDIHVQNIRPLISVDTTDHEKAIAMFKTAAGILHELMHAIDLINRRFTDKDIDNTDPDTPHRRAHEYYYKKEWIAELGASAMNSLFGGDLQVTPAVDAESAKGTRYMLSVYDFPSVQQSLFPQRMISKWLSDPDKGTHDIGSVTTQSPIPISWISAMLQKDFYKAVIEPLGLQAFRIPRVWDSKSRRAGYYTIVRPPQPKDPLDFPWHAVTSERFSTLIDQLEQTAKDVDARRTIWYKARPWQVMNQLEWRKTPYAFTEFRMLVMRFRELADPACEADFRRRFDPWAPLNLSVFREHQAEFLLKNLNDYVDKSDEPMAPNYWPMYVLSLMMRAAMPGRPSPDPDCKRETGPFWAPRNRWTPSSFTSAAHQFDPVGNPRWEFPEVRAVRPEQIVAKSRHTESYAEPDANRRVGMPDRVYNGREWKLIRAEQCLALYSEQYPIPNLLQAAIERQLRHLFIAAQERPLNEWLPFNFQFPAYHPSNLVTTHAVTRSDVLGRPRREVWYAAREAWHIVPFSALHQSVPGDEPPRLEDMYALKPEFARDRDFTIPGSGLAPHPSGAEGQGQVDATARVVREWFRDRFGPSMRRWRQNLSRRGPTDTASWPRWKKRPGNMPPRRYYSVSEVAENHWCLVMDEDGGYVVVDLSSEYTLSVLSCDALN</sequence>
<evidence type="ECO:0000256" key="1">
    <source>
        <dbReference type="SAM" id="MobiDB-lite"/>
    </source>
</evidence>
<gene>
    <name evidence="2" type="ORF">QBC35DRAFT_211096</name>
</gene>
<evidence type="ECO:0000313" key="2">
    <source>
        <dbReference type="EMBL" id="KAK4188099.1"/>
    </source>
</evidence>
<accession>A0AAN6WTZ0</accession>
<keyword evidence="3" id="KW-1185">Reference proteome</keyword>
<reference evidence="2" key="2">
    <citation type="submission" date="2023-05" db="EMBL/GenBank/DDBJ databases">
        <authorList>
            <consortium name="Lawrence Berkeley National Laboratory"/>
            <person name="Steindorff A."/>
            <person name="Hensen N."/>
            <person name="Bonometti L."/>
            <person name="Westerberg I."/>
            <person name="Brannstrom I.O."/>
            <person name="Guillou S."/>
            <person name="Cros-Aarteil S."/>
            <person name="Calhoun S."/>
            <person name="Haridas S."/>
            <person name="Kuo A."/>
            <person name="Mondo S."/>
            <person name="Pangilinan J."/>
            <person name="Riley R."/>
            <person name="Labutti K."/>
            <person name="Andreopoulos B."/>
            <person name="Lipzen A."/>
            <person name="Chen C."/>
            <person name="Yanf M."/>
            <person name="Daum C."/>
            <person name="Ng V."/>
            <person name="Clum A."/>
            <person name="Ohm R."/>
            <person name="Martin F."/>
            <person name="Silar P."/>
            <person name="Natvig D."/>
            <person name="Lalanne C."/>
            <person name="Gautier V."/>
            <person name="Ament-Velasquez S.L."/>
            <person name="Kruys A."/>
            <person name="Hutchinson M.I."/>
            <person name="Powell A.J."/>
            <person name="Barry K."/>
            <person name="Miller A.N."/>
            <person name="Grigoriev I.V."/>
            <person name="Debuchy R."/>
            <person name="Gladieux P."/>
            <person name="Thoren M.H."/>
            <person name="Johannesson H."/>
        </authorList>
    </citation>
    <scope>NUCLEOTIDE SEQUENCE</scope>
    <source>
        <strain evidence="2">PSN309</strain>
    </source>
</reference>
<evidence type="ECO:0000313" key="3">
    <source>
        <dbReference type="Proteomes" id="UP001302126"/>
    </source>
</evidence>
<dbReference type="Proteomes" id="UP001302126">
    <property type="component" value="Unassembled WGS sequence"/>
</dbReference>
<proteinExistence type="predicted"/>